<dbReference type="STRING" id="1768.B1T50_25115"/>
<proteinExistence type="predicted"/>
<gene>
    <name evidence="1" type="ORF">BZL29_1490</name>
</gene>
<name>A0A1V3XWT2_MYCKA</name>
<dbReference type="EMBL" id="MVBN01000001">
    <property type="protein sequence ID" value="OOK83707.1"/>
    <property type="molecule type" value="Genomic_DNA"/>
</dbReference>
<evidence type="ECO:0000313" key="2">
    <source>
        <dbReference type="Proteomes" id="UP000188532"/>
    </source>
</evidence>
<dbReference type="AlphaFoldDB" id="A0A1V3XWT2"/>
<protein>
    <submittedName>
        <fullName evidence="1">Uncharacterized protein</fullName>
    </submittedName>
</protein>
<reference evidence="1 2" key="1">
    <citation type="submission" date="2017-02" db="EMBL/GenBank/DDBJ databases">
        <title>Complete genome sequences of Mycobacterium kansasii strains isolated from rhesus macaques.</title>
        <authorList>
            <person name="Panda A."/>
            <person name="Nagaraj S."/>
            <person name="Zhao X."/>
            <person name="Tettelin H."/>
            <person name="Detolla L.J."/>
        </authorList>
    </citation>
    <scope>NUCLEOTIDE SEQUENCE [LARGE SCALE GENOMIC DNA]</scope>
    <source>
        <strain evidence="1 2">11-3469</strain>
    </source>
</reference>
<sequence>MGPGWHLGVQSFSDGSTGVSLVASHCLVDGVGGGLAIADAIEGNVRDLGYPPPRSGTRLVTALSDARQTVQGLPEAARALVAATKPARRRKRNIAPSVLSRPLVIGAGTGDVVAVPAIVIFVDLDDWDHRAKALGGTSNSLFTAFAAKLAERVGCRRADDGRIRVGITVNDRSEGDLRANAFSLANVDVDPSGLTTDLSGVRTSIKHALAALPEAVAESAQLQPLIPLTPEWLAKRMTGTLLATPAVGCSYLGDIDPMIGRPDGSDADSLFVRGVTQHVTRQIVEQVRGMTAVSGGRIGDKVSIAVLVYELDLNAKSDLRELAAETLTEFGLSVAIV</sequence>
<dbReference type="Proteomes" id="UP000188532">
    <property type="component" value="Unassembled WGS sequence"/>
</dbReference>
<comment type="caution">
    <text evidence="1">The sequence shown here is derived from an EMBL/GenBank/DDBJ whole genome shotgun (WGS) entry which is preliminary data.</text>
</comment>
<evidence type="ECO:0000313" key="1">
    <source>
        <dbReference type="EMBL" id="OOK83707.1"/>
    </source>
</evidence>
<accession>A0A1V3XWT2</accession>
<organism evidence="1 2">
    <name type="scientific">Mycobacterium kansasii</name>
    <dbReference type="NCBI Taxonomy" id="1768"/>
    <lineage>
        <taxon>Bacteria</taxon>
        <taxon>Bacillati</taxon>
        <taxon>Actinomycetota</taxon>
        <taxon>Actinomycetes</taxon>
        <taxon>Mycobacteriales</taxon>
        <taxon>Mycobacteriaceae</taxon>
        <taxon>Mycobacterium</taxon>
    </lineage>
</organism>